<keyword evidence="1" id="KW-0812">Transmembrane</keyword>
<dbReference type="GeneID" id="63751020"/>
<sequence>MSSLEGDTEARSIGALGTMVRAVGGWTKPSGRGLYMFRSLITGSCCAALFGLCGAGLLGYTIGAGGIGFAGGSCVGFIAGTITYFMDCRRQSLLALARYPELMRLHLFINYPSRDYRMPFANDEMDLEMKGMLISAWHSAATTIEEIQYDEERRIVAGYSKEMERIHQEKDST</sequence>
<dbReference type="RefSeq" id="XP_040688354.1">
    <property type="nucleotide sequence ID" value="XM_040835172.1"/>
</dbReference>
<dbReference type="AlphaFoldDB" id="A0A1L9RII8"/>
<dbReference type="EMBL" id="KV878212">
    <property type="protein sequence ID" value="OJJ34678.1"/>
    <property type="molecule type" value="Genomic_DNA"/>
</dbReference>
<proteinExistence type="predicted"/>
<keyword evidence="3" id="KW-1185">Reference proteome</keyword>
<feature type="transmembrane region" description="Helical" evidence="1">
    <location>
        <begin position="40"/>
        <end position="60"/>
    </location>
</feature>
<dbReference type="VEuPathDB" id="FungiDB:ASPWEDRAFT_39755"/>
<protein>
    <submittedName>
        <fullName evidence="2">Uncharacterized protein</fullName>
    </submittedName>
</protein>
<gene>
    <name evidence="2" type="ORF">ASPWEDRAFT_39755</name>
</gene>
<accession>A0A1L9RII8</accession>
<keyword evidence="1" id="KW-1133">Transmembrane helix</keyword>
<keyword evidence="1" id="KW-0472">Membrane</keyword>
<dbReference type="Proteomes" id="UP000184383">
    <property type="component" value="Unassembled WGS sequence"/>
</dbReference>
<name>A0A1L9RII8_ASPWE</name>
<feature type="transmembrane region" description="Helical" evidence="1">
    <location>
        <begin position="66"/>
        <end position="86"/>
    </location>
</feature>
<evidence type="ECO:0000256" key="1">
    <source>
        <dbReference type="SAM" id="Phobius"/>
    </source>
</evidence>
<reference evidence="3" key="1">
    <citation type="journal article" date="2017" name="Genome Biol.">
        <title>Comparative genomics reveals high biological diversity and specific adaptations in the industrially and medically important fungal genus Aspergillus.</title>
        <authorList>
            <person name="de Vries R.P."/>
            <person name="Riley R."/>
            <person name="Wiebenga A."/>
            <person name="Aguilar-Osorio G."/>
            <person name="Amillis S."/>
            <person name="Uchima C.A."/>
            <person name="Anderluh G."/>
            <person name="Asadollahi M."/>
            <person name="Askin M."/>
            <person name="Barry K."/>
            <person name="Battaglia E."/>
            <person name="Bayram O."/>
            <person name="Benocci T."/>
            <person name="Braus-Stromeyer S.A."/>
            <person name="Caldana C."/>
            <person name="Canovas D."/>
            <person name="Cerqueira G.C."/>
            <person name="Chen F."/>
            <person name="Chen W."/>
            <person name="Choi C."/>
            <person name="Clum A."/>
            <person name="Dos Santos R.A."/>
            <person name="Damasio A.R."/>
            <person name="Diallinas G."/>
            <person name="Emri T."/>
            <person name="Fekete E."/>
            <person name="Flipphi M."/>
            <person name="Freyberg S."/>
            <person name="Gallo A."/>
            <person name="Gournas C."/>
            <person name="Habgood R."/>
            <person name="Hainaut M."/>
            <person name="Harispe M.L."/>
            <person name="Henrissat B."/>
            <person name="Hilden K.S."/>
            <person name="Hope R."/>
            <person name="Hossain A."/>
            <person name="Karabika E."/>
            <person name="Karaffa L."/>
            <person name="Karanyi Z."/>
            <person name="Krasevec N."/>
            <person name="Kuo A."/>
            <person name="Kusch H."/>
            <person name="LaButti K."/>
            <person name="Lagendijk E.L."/>
            <person name="Lapidus A."/>
            <person name="Levasseur A."/>
            <person name="Lindquist E."/>
            <person name="Lipzen A."/>
            <person name="Logrieco A.F."/>
            <person name="MacCabe A."/>
            <person name="Maekelae M.R."/>
            <person name="Malavazi I."/>
            <person name="Melin P."/>
            <person name="Meyer V."/>
            <person name="Mielnichuk N."/>
            <person name="Miskei M."/>
            <person name="Molnar A.P."/>
            <person name="Mule G."/>
            <person name="Ngan C.Y."/>
            <person name="Orejas M."/>
            <person name="Orosz E."/>
            <person name="Ouedraogo J.P."/>
            <person name="Overkamp K.M."/>
            <person name="Park H.-S."/>
            <person name="Perrone G."/>
            <person name="Piumi F."/>
            <person name="Punt P.J."/>
            <person name="Ram A.F."/>
            <person name="Ramon A."/>
            <person name="Rauscher S."/>
            <person name="Record E."/>
            <person name="Riano-Pachon D.M."/>
            <person name="Robert V."/>
            <person name="Roehrig J."/>
            <person name="Ruller R."/>
            <person name="Salamov A."/>
            <person name="Salih N.S."/>
            <person name="Samson R.A."/>
            <person name="Sandor E."/>
            <person name="Sanguinetti M."/>
            <person name="Schuetze T."/>
            <person name="Sepcic K."/>
            <person name="Shelest E."/>
            <person name="Sherlock G."/>
            <person name="Sophianopoulou V."/>
            <person name="Squina F.M."/>
            <person name="Sun H."/>
            <person name="Susca A."/>
            <person name="Todd R.B."/>
            <person name="Tsang A."/>
            <person name="Unkles S.E."/>
            <person name="van de Wiele N."/>
            <person name="van Rossen-Uffink D."/>
            <person name="Oliveira J.V."/>
            <person name="Vesth T.C."/>
            <person name="Visser J."/>
            <person name="Yu J.-H."/>
            <person name="Zhou M."/>
            <person name="Andersen M.R."/>
            <person name="Archer D.B."/>
            <person name="Baker S.E."/>
            <person name="Benoit I."/>
            <person name="Brakhage A.A."/>
            <person name="Braus G.H."/>
            <person name="Fischer R."/>
            <person name="Frisvad J.C."/>
            <person name="Goldman G.H."/>
            <person name="Houbraken J."/>
            <person name="Oakley B."/>
            <person name="Pocsi I."/>
            <person name="Scazzocchio C."/>
            <person name="Seiboth B."/>
            <person name="vanKuyk P.A."/>
            <person name="Wortman J."/>
            <person name="Dyer P.S."/>
            <person name="Grigoriev I.V."/>
        </authorList>
    </citation>
    <scope>NUCLEOTIDE SEQUENCE [LARGE SCALE GENOMIC DNA]</scope>
    <source>
        <strain evidence="3">DTO 134E9</strain>
    </source>
</reference>
<dbReference type="OrthoDB" id="5403641at2759"/>
<evidence type="ECO:0000313" key="3">
    <source>
        <dbReference type="Proteomes" id="UP000184383"/>
    </source>
</evidence>
<organism evidence="2 3">
    <name type="scientific">Aspergillus wentii DTO 134E9</name>
    <dbReference type="NCBI Taxonomy" id="1073089"/>
    <lineage>
        <taxon>Eukaryota</taxon>
        <taxon>Fungi</taxon>
        <taxon>Dikarya</taxon>
        <taxon>Ascomycota</taxon>
        <taxon>Pezizomycotina</taxon>
        <taxon>Eurotiomycetes</taxon>
        <taxon>Eurotiomycetidae</taxon>
        <taxon>Eurotiales</taxon>
        <taxon>Aspergillaceae</taxon>
        <taxon>Aspergillus</taxon>
        <taxon>Aspergillus subgen. Cremei</taxon>
    </lineage>
</organism>
<evidence type="ECO:0000313" key="2">
    <source>
        <dbReference type="EMBL" id="OJJ34678.1"/>
    </source>
</evidence>
<dbReference type="STRING" id="1073089.A0A1L9RII8"/>